<proteinExistence type="predicted"/>
<evidence type="ECO:0000313" key="1">
    <source>
        <dbReference type="EMBL" id="TFK72676.1"/>
    </source>
</evidence>
<dbReference type="Proteomes" id="UP000308600">
    <property type="component" value="Unassembled WGS sequence"/>
</dbReference>
<reference evidence="1 2" key="1">
    <citation type="journal article" date="2019" name="Nat. Ecol. Evol.">
        <title>Megaphylogeny resolves global patterns of mushroom evolution.</title>
        <authorList>
            <person name="Varga T."/>
            <person name="Krizsan K."/>
            <person name="Foldi C."/>
            <person name="Dima B."/>
            <person name="Sanchez-Garcia M."/>
            <person name="Sanchez-Ramirez S."/>
            <person name="Szollosi G.J."/>
            <person name="Szarkandi J.G."/>
            <person name="Papp V."/>
            <person name="Albert L."/>
            <person name="Andreopoulos W."/>
            <person name="Angelini C."/>
            <person name="Antonin V."/>
            <person name="Barry K.W."/>
            <person name="Bougher N.L."/>
            <person name="Buchanan P."/>
            <person name="Buyck B."/>
            <person name="Bense V."/>
            <person name="Catcheside P."/>
            <person name="Chovatia M."/>
            <person name="Cooper J."/>
            <person name="Damon W."/>
            <person name="Desjardin D."/>
            <person name="Finy P."/>
            <person name="Geml J."/>
            <person name="Haridas S."/>
            <person name="Hughes K."/>
            <person name="Justo A."/>
            <person name="Karasinski D."/>
            <person name="Kautmanova I."/>
            <person name="Kiss B."/>
            <person name="Kocsube S."/>
            <person name="Kotiranta H."/>
            <person name="LaButti K.M."/>
            <person name="Lechner B.E."/>
            <person name="Liimatainen K."/>
            <person name="Lipzen A."/>
            <person name="Lukacs Z."/>
            <person name="Mihaltcheva S."/>
            <person name="Morgado L.N."/>
            <person name="Niskanen T."/>
            <person name="Noordeloos M.E."/>
            <person name="Ohm R.A."/>
            <person name="Ortiz-Santana B."/>
            <person name="Ovrebo C."/>
            <person name="Racz N."/>
            <person name="Riley R."/>
            <person name="Savchenko A."/>
            <person name="Shiryaev A."/>
            <person name="Soop K."/>
            <person name="Spirin V."/>
            <person name="Szebenyi C."/>
            <person name="Tomsovsky M."/>
            <person name="Tulloss R.E."/>
            <person name="Uehling J."/>
            <person name="Grigoriev I.V."/>
            <person name="Vagvolgyi C."/>
            <person name="Papp T."/>
            <person name="Martin F.M."/>
            <person name="Miettinen O."/>
            <person name="Hibbett D.S."/>
            <person name="Nagy L.G."/>
        </authorList>
    </citation>
    <scope>NUCLEOTIDE SEQUENCE [LARGE SCALE GENOMIC DNA]</scope>
    <source>
        <strain evidence="1 2">NL-1719</strain>
    </source>
</reference>
<name>A0ACD3B4X4_9AGAR</name>
<accession>A0ACD3B4X4</accession>
<sequence length="131" mass="15080">MSMRFELGVRLVHGELRRLLYAHMHMRLRCSHLPSELVGARRCFIEDVLAEKGRAEHEHRYTRDKNENAGSKGGRRSLDCLSSERVHMTFWTTSEIVIEGDLNHGHAPQQPLEHGAMLDVSGKVPHWHIPK</sequence>
<protein>
    <submittedName>
        <fullName evidence="1">Uncharacterized protein</fullName>
    </submittedName>
</protein>
<organism evidence="1 2">
    <name type="scientific">Pluteus cervinus</name>
    <dbReference type="NCBI Taxonomy" id="181527"/>
    <lineage>
        <taxon>Eukaryota</taxon>
        <taxon>Fungi</taxon>
        <taxon>Dikarya</taxon>
        <taxon>Basidiomycota</taxon>
        <taxon>Agaricomycotina</taxon>
        <taxon>Agaricomycetes</taxon>
        <taxon>Agaricomycetidae</taxon>
        <taxon>Agaricales</taxon>
        <taxon>Pluteineae</taxon>
        <taxon>Pluteaceae</taxon>
        <taxon>Pluteus</taxon>
    </lineage>
</organism>
<evidence type="ECO:0000313" key="2">
    <source>
        <dbReference type="Proteomes" id="UP000308600"/>
    </source>
</evidence>
<keyword evidence="2" id="KW-1185">Reference proteome</keyword>
<dbReference type="EMBL" id="ML208283">
    <property type="protein sequence ID" value="TFK72676.1"/>
    <property type="molecule type" value="Genomic_DNA"/>
</dbReference>
<gene>
    <name evidence="1" type="ORF">BDN72DRAFT_835997</name>
</gene>